<dbReference type="EMBL" id="CP000878">
    <property type="protein sequence ID" value="ABX08262.1"/>
    <property type="molecule type" value="Genomic_DNA"/>
</dbReference>
<dbReference type="AlphaFoldDB" id="A9BDV2"/>
<reference evidence="1 2" key="1">
    <citation type="journal article" date="2007" name="PLoS Genet.">
        <title>Patterns and implications of gene gain and loss in the evolution of Prochlorococcus.</title>
        <authorList>
            <person name="Kettler G.C."/>
            <person name="Martiny A.C."/>
            <person name="Huang K."/>
            <person name="Zucker J."/>
            <person name="Coleman M.L."/>
            <person name="Rodrigue S."/>
            <person name="Chen F."/>
            <person name="Lapidus A."/>
            <person name="Ferriera S."/>
            <person name="Johnson J."/>
            <person name="Steglich C."/>
            <person name="Church G.M."/>
            <person name="Richardson P."/>
            <person name="Chisholm S.W."/>
        </authorList>
    </citation>
    <scope>NUCLEOTIDE SEQUENCE [LARGE SCALE GENOMIC DNA]</scope>
    <source>
        <strain evidence="2">MIT 9211</strain>
    </source>
</reference>
<dbReference type="KEGG" id="pmj:P9211_03311"/>
<evidence type="ECO:0000313" key="2">
    <source>
        <dbReference type="Proteomes" id="UP000000788"/>
    </source>
</evidence>
<dbReference type="HOGENOM" id="CLU_177101_0_1_3"/>
<gene>
    <name evidence="1" type="ordered locus">P9211_03311</name>
</gene>
<dbReference type="STRING" id="93059.P9211_03311"/>
<evidence type="ECO:0008006" key="3">
    <source>
        <dbReference type="Google" id="ProtNLM"/>
    </source>
</evidence>
<organism evidence="1 2">
    <name type="scientific">Prochlorococcus marinus (strain MIT 9211)</name>
    <dbReference type="NCBI Taxonomy" id="93059"/>
    <lineage>
        <taxon>Bacteria</taxon>
        <taxon>Bacillati</taxon>
        <taxon>Cyanobacteriota</taxon>
        <taxon>Cyanophyceae</taxon>
        <taxon>Synechococcales</taxon>
        <taxon>Prochlorococcaceae</taxon>
        <taxon>Prochlorococcus</taxon>
    </lineage>
</organism>
<name>A9BDV2_PROM4</name>
<protein>
    <recommendedName>
        <fullName evidence="3">Protein family PM-1</fullName>
    </recommendedName>
</protein>
<dbReference type="OrthoDB" id="542202at2"/>
<accession>A9BDV2</accession>
<sequence>MPEPTREELHQSIEALKSYRNRLRKEITTISQKLHMPQKKIDSTLSNHAELKELDNTLQSLINQMDGSK</sequence>
<dbReference type="Proteomes" id="UP000000788">
    <property type="component" value="Chromosome"/>
</dbReference>
<proteinExistence type="predicted"/>
<keyword evidence="2" id="KW-1185">Reference proteome</keyword>
<dbReference type="RefSeq" id="WP_012194886.1">
    <property type="nucleotide sequence ID" value="NC_009976.1"/>
</dbReference>
<evidence type="ECO:0000313" key="1">
    <source>
        <dbReference type="EMBL" id="ABX08262.1"/>
    </source>
</evidence>